<evidence type="ECO:0000256" key="1">
    <source>
        <dbReference type="ARBA" id="ARBA00004613"/>
    </source>
</evidence>
<dbReference type="Gene3D" id="2.40.40.10">
    <property type="entry name" value="RlpA-like domain"/>
    <property type="match status" value="1"/>
</dbReference>
<dbReference type="InterPro" id="IPR039271">
    <property type="entry name" value="Kiwellin-like"/>
</dbReference>
<dbReference type="PANTHER" id="PTHR33191:SF58">
    <property type="entry name" value="RIPENING-RELATED PROTEIN 1"/>
    <property type="match status" value="1"/>
</dbReference>
<comment type="subcellular location">
    <subcellularLocation>
        <location evidence="1">Secreted</location>
    </subcellularLocation>
</comment>
<feature type="non-terminal residue" evidence="6">
    <location>
        <position position="190"/>
    </location>
</feature>
<evidence type="ECO:0000256" key="5">
    <source>
        <dbReference type="SAM" id="MobiDB-lite"/>
    </source>
</evidence>
<dbReference type="OMA" id="QYTTYAC"/>
<feature type="region of interest" description="Disordered" evidence="5">
    <location>
        <begin position="36"/>
        <end position="65"/>
    </location>
</feature>
<evidence type="ECO:0000256" key="3">
    <source>
        <dbReference type="ARBA" id="ARBA00022525"/>
    </source>
</evidence>
<comment type="similarity">
    <text evidence="2">Belongs to the kiwellin family.</text>
</comment>
<gene>
    <name evidence="6" type="ORF">KI387_007409</name>
</gene>
<dbReference type="SUPFAM" id="SSF50685">
    <property type="entry name" value="Barwin-like endoglucanases"/>
    <property type="match status" value="1"/>
</dbReference>
<accession>A0AA38LKF7</accession>
<dbReference type="AlphaFoldDB" id="A0AA38LKF7"/>
<protein>
    <submittedName>
        <fullName evidence="6">Uncharacterized protein</fullName>
    </submittedName>
</protein>
<keyword evidence="7" id="KW-1185">Reference proteome</keyword>
<dbReference type="PANTHER" id="PTHR33191">
    <property type="entry name" value="RIPENING-RELATED PROTEIN 2-RELATED"/>
    <property type="match status" value="1"/>
</dbReference>
<feature type="non-terminal residue" evidence="6">
    <location>
        <position position="1"/>
    </location>
</feature>
<evidence type="ECO:0000313" key="6">
    <source>
        <dbReference type="EMBL" id="KAH9327231.1"/>
    </source>
</evidence>
<evidence type="ECO:0000256" key="4">
    <source>
        <dbReference type="ARBA" id="ARBA00022729"/>
    </source>
</evidence>
<dbReference type="GO" id="GO:0005576">
    <property type="term" value="C:extracellular region"/>
    <property type="evidence" value="ECO:0007669"/>
    <property type="project" value="UniProtKB-SubCell"/>
</dbReference>
<dbReference type="EMBL" id="JAHRHJ020000002">
    <property type="protein sequence ID" value="KAH9327231.1"/>
    <property type="molecule type" value="Genomic_DNA"/>
</dbReference>
<evidence type="ECO:0000313" key="7">
    <source>
        <dbReference type="Proteomes" id="UP000824469"/>
    </source>
</evidence>
<dbReference type="CDD" id="cd22270">
    <property type="entry name" value="DPBB_kiwellin-like"/>
    <property type="match status" value="1"/>
</dbReference>
<dbReference type="Proteomes" id="UP000824469">
    <property type="component" value="Unassembled WGS sequence"/>
</dbReference>
<organism evidence="6 7">
    <name type="scientific">Taxus chinensis</name>
    <name type="common">Chinese yew</name>
    <name type="synonym">Taxus wallichiana var. chinensis</name>
    <dbReference type="NCBI Taxonomy" id="29808"/>
    <lineage>
        <taxon>Eukaryota</taxon>
        <taxon>Viridiplantae</taxon>
        <taxon>Streptophyta</taxon>
        <taxon>Embryophyta</taxon>
        <taxon>Tracheophyta</taxon>
        <taxon>Spermatophyta</taxon>
        <taxon>Pinopsida</taxon>
        <taxon>Pinidae</taxon>
        <taxon>Conifers II</taxon>
        <taxon>Cupressales</taxon>
        <taxon>Taxaceae</taxon>
        <taxon>Taxus</taxon>
    </lineage>
</organism>
<name>A0AA38LKF7_TAXCH</name>
<evidence type="ECO:0000256" key="2">
    <source>
        <dbReference type="ARBA" id="ARBA00005592"/>
    </source>
</evidence>
<sequence>ENGCGQGCETLNDCPGQLICTSGKCNDDPDVGTHICSSGGGGGSPSPGTGSCMPSGQLKGTEPPSGNACNTDNGAECCTASGSYDIYDCSPPVSSATPATLTLNDFSQGGDGGGASSCEEKFYDNNELVVALSTGWFDNRNRCSKMINISGNGRSVTARVVDECDSRHGCDAEHAYQPPCHNNIVDASAG</sequence>
<proteinExistence type="inferred from homology"/>
<reference evidence="6 7" key="1">
    <citation type="journal article" date="2021" name="Nat. Plants">
        <title>The Taxus genome provides insights into paclitaxel biosynthesis.</title>
        <authorList>
            <person name="Xiong X."/>
            <person name="Gou J."/>
            <person name="Liao Q."/>
            <person name="Li Y."/>
            <person name="Zhou Q."/>
            <person name="Bi G."/>
            <person name="Li C."/>
            <person name="Du R."/>
            <person name="Wang X."/>
            <person name="Sun T."/>
            <person name="Guo L."/>
            <person name="Liang H."/>
            <person name="Lu P."/>
            <person name="Wu Y."/>
            <person name="Zhang Z."/>
            <person name="Ro D.K."/>
            <person name="Shang Y."/>
            <person name="Huang S."/>
            <person name="Yan J."/>
        </authorList>
    </citation>
    <scope>NUCLEOTIDE SEQUENCE [LARGE SCALE GENOMIC DNA]</scope>
    <source>
        <strain evidence="6">Ta-2019</strain>
    </source>
</reference>
<dbReference type="InterPro" id="IPR036908">
    <property type="entry name" value="RlpA-like_sf"/>
</dbReference>
<keyword evidence="3" id="KW-0964">Secreted</keyword>
<feature type="compositionally biased region" description="Low complexity" evidence="5">
    <location>
        <begin position="46"/>
        <end position="56"/>
    </location>
</feature>
<dbReference type="Pfam" id="PF24300">
    <property type="entry name" value="KWL1"/>
    <property type="match status" value="1"/>
</dbReference>
<comment type="caution">
    <text evidence="6">The sequence shown here is derived from an EMBL/GenBank/DDBJ whole genome shotgun (WGS) entry which is preliminary data.</text>
</comment>
<keyword evidence="4" id="KW-0732">Signal</keyword>